<accession>A0A5E4SNY4</accession>
<evidence type="ECO:0000313" key="4">
    <source>
        <dbReference type="Proteomes" id="UP000414233"/>
    </source>
</evidence>
<keyword evidence="4" id="KW-1185">Reference proteome</keyword>
<dbReference type="Proteomes" id="UP000414233">
    <property type="component" value="Unassembled WGS sequence"/>
</dbReference>
<feature type="signal peptide" evidence="2">
    <location>
        <begin position="1"/>
        <end position="20"/>
    </location>
</feature>
<organism evidence="3 4">
    <name type="scientific">Pandoraea terrae</name>
    <dbReference type="NCBI Taxonomy" id="1537710"/>
    <lineage>
        <taxon>Bacteria</taxon>
        <taxon>Pseudomonadati</taxon>
        <taxon>Pseudomonadota</taxon>
        <taxon>Betaproteobacteria</taxon>
        <taxon>Burkholderiales</taxon>
        <taxon>Burkholderiaceae</taxon>
        <taxon>Pandoraea</taxon>
    </lineage>
</organism>
<feature type="compositionally biased region" description="Basic and acidic residues" evidence="1">
    <location>
        <begin position="58"/>
        <end position="78"/>
    </location>
</feature>
<gene>
    <name evidence="3" type="ORF">PTE30175_00852</name>
</gene>
<proteinExistence type="predicted"/>
<evidence type="ECO:0000313" key="3">
    <source>
        <dbReference type="EMBL" id="VVD76801.1"/>
    </source>
</evidence>
<feature type="region of interest" description="Disordered" evidence="1">
    <location>
        <begin position="34"/>
        <end position="78"/>
    </location>
</feature>
<keyword evidence="2" id="KW-0732">Signal</keyword>
<reference evidence="3 4" key="1">
    <citation type="submission" date="2019-08" db="EMBL/GenBank/DDBJ databases">
        <authorList>
            <person name="Peeters C."/>
        </authorList>
    </citation>
    <scope>NUCLEOTIDE SEQUENCE [LARGE SCALE GENOMIC DNA]</scope>
    <source>
        <strain evidence="3 4">LMG 30175</strain>
    </source>
</reference>
<dbReference type="AlphaFoldDB" id="A0A5E4SNY4"/>
<dbReference type="RefSeq" id="WP_150695821.1">
    <property type="nucleotide sequence ID" value="NZ_CABPRZ010000003.1"/>
</dbReference>
<feature type="chain" id="PRO_5023078951" evidence="2">
    <location>
        <begin position="21"/>
        <end position="78"/>
    </location>
</feature>
<dbReference type="EMBL" id="CABPRZ010000003">
    <property type="protein sequence ID" value="VVD76801.1"/>
    <property type="molecule type" value="Genomic_DNA"/>
</dbReference>
<evidence type="ECO:0000256" key="2">
    <source>
        <dbReference type="SAM" id="SignalP"/>
    </source>
</evidence>
<evidence type="ECO:0000256" key="1">
    <source>
        <dbReference type="SAM" id="MobiDB-lite"/>
    </source>
</evidence>
<sequence length="78" mass="8126">MNKLTAGILLGCLTFAPAFAVQAAANAPGVEEVTSQEPVANAEAVQDETNQATMASDPVKEDAMSNTQEDEKSNDAKE</sequence>
<name>A0A5E4SNY4_9BURK</name>
<protein>
    <submittedName>
        <fullName evidence="3">Uncharacterized protein</fullName>
    </submittedName>
</protein>